<dbReference type="OrthoDB" id="3265815at2759"/>
<accession>A0A0D0BDR5</accession>
<sequence length="319" mass="35170">MEAINWDSILQFPDSQDNLSEFMSDLNVTAPIIQVPTPPIENESVLISTAFGAHAKWHAFPPDLVFATSDSVMFFVHSHTVLAASDSQFHSLVPKFSANQSSCPMIHVPDTSETFNIILHLIYNLPSSQYTPSFDTVSKAVNRLSFYGIQAETYIIAKTPLHSLILSFAPILPIEVYILAAKHNLLDLAIPASPHLLSFDLSTLTEEKAEAMGAKYLRKLFFLLNGRSNALKKLLLKPPLPHPPTASCSFDDQKCLTRAWALASAYLVLDARPDLSIGALESCLNPLAQNLACHECRAGLHACVKNVIVNWSQVKNTIY</sequence>
<dbReference type="HOGENOM" id="CLU_051530_2_0_1"/>
<keyword evidence="2" id="KW-1185">Reference proteome</keyword>
<evidence type="ECO:0000313" key="1">
    <source>
        <dbReference type="EMBL" id="KIK61875.1"/>
    </source>
</evidence>
<dbReference type="EMBL" id="KN834769">
    <property type="protein sequence ID" value="KIK61875.1"/>
    <property type="molecule type" value="Genomic_DNA"/>
</dbReference>
<organism evidence="1 2">
    <name type="scientific">Collybiopsis luxurians FD-317 M1</name>
    <dbReference type="NCBI Taxonomy" id="944289"/>
    <lineage>
        <taxon>Eukaryota</taxon>
        <taxon>Fungi</taxon>
        <taxon>Dikarya</taxon>
        <taxon>Basidiomycota</taxon>
        <taxon>Agaricomycotina</taxon>
        <taxon>Agaricomycetes</taxon>
        <taxon>Agaricomycetidae</taxon>
        <taxon>Agaricales</taxon>
        <taxon>Marasmiineae</taxon>
        <taxon>Omphalotaceae</taxon>
        <taxon>Collybiopsis</taxon>
        <taxon>Collybiopsis luxurians</taxon>
    </lineage>
</organism>
<name>A0A0D0BDR5_9AGAR</name>
<evidence type="ECO:0000313" key="2">
    <source>
        <dbReference type="Proteomes" id="UP000053593"/>
    </source>
</evidence>
<evidence type="ECO:0008006" key="3">
    <source>
        <dbReference type="Google" id="ProtNLM"/>
    </source>
</evidence>
<dbReference type="Proteomes" id="UP000053593">
    <property type="component" value="Unassembled WGS sequence"/>
</dbReference>
<dbReference type="AlphaFoldDB" id="A0A0D0BDR5"/>
<proteinExistence type="predicted"/>
<protein>
    <recommendedName>
        <fullName evidence="3">BTB domain-containing protein</fullName>
    </recommendedName>
</protein>
<gene>
    <name evidence="1" type="ORF">GYMLUDRAFT_42286</name>
</gene>
<reference evidence="1 2" key="1">
    <citation type="submission" date="2014-04" db="EMBL/GenBank/DDBJ databases">
        <title>Evolutionary Origins and Diversification of the Mycorrhizal Mutualists.</title>
        <authorList>
            <consortium name="DOE Joint Genome Institute"/>
            <consortium name="Mycorrhizal Genomics Consortium"/>
            <person name="Kohler A."/>
            <person name="Kuo A."/>
            <person name="Nagy L.G."/>
            <person name="Floudas D."/>
            <person name="Copeland A."/>
            <person name="Barry K.W."/>
            <person name="Cichocki N."/>
            <person name="Veneault-Fourrey C."/>
            <person name="LaButti K."/>
            <person name="Lindquist E.A."/>
            <person name="Lipzen A."/>
            <person name="Lundell T."/>
            <person name="Morin E."/>
            <person name="Murat C."/>
            <person name="Riley R."/>
            <person name="Ohm R."/>
            <person name="Sun H."/>
            <person name="Tunlid A."/>
            <person name="Henrissat B."/>
            <person name="Grigoriev I.V."/>
            <person name="Hibbett D.S."/>
            <person name="Martin F."/>
        </authorList>
    </citation>
    <scope>NUCLEOTIDE SEQUENCE [LARGE SCALE GENOMIC DNA]</scope>
    <source>
        <strain evidence="1 2">FD-317 M1</strain>
    </source>
</reference>